<dbReference type="GeneID" id="66109309"/>
<gene>
    <name evidence="1" type="ORF">BT62DRAFT_935772</name>
</gene>
<dbReference type="RefSeq" id="XP_043036242.1">
    <property type="nucleotide sequence ID" value="XM_043187012.1"/>
</dbReference>
<evidence type="ECO:0008006" key="3">
    <source>
        <dbReference type="Google" id="ProtNLM"/>
    </source>
</evidence>
<dbReference type="AlphaFoldDB" id="A0A9P7VLC7"/>
<protein>
    <recommendedName>
        <fullName evidence="3">F-box domain-containing protein</fullName>
    </recommendedName>
</protein>
<dbReference type="InterPro" id="IPR032675">
    <property type="entry name" value="LRR_dom_sf"/>
</dbReference>
<reference evidence="1" key="1">
    <citation type="submission" date="2020-11" db="EMBL/GenBank/DDBJ databases">
        <title>Adaptations for nitrogen fixation in a non-lichenized fungal sporocarp promotes dispersal by wood-feeding termites.</title>
        <authorList>
            <consortium name="DOE Joint Genome Institute"/>
            <person name="Koch R.A."/>
            <person name="Yoon G."/>
            <person name="Arayal U."/>
            <person name="Lail K."/>
            <person name="Amirebrahimi M."/>
            <person name="Labutti K."/>
            <person name="Lipzen A."/>
            <person name="Riley R."/>
            <person name="Barry K."/>
            <person name="Henrissat B."/>
            <person name="Grigoriev I.V."/>
            <person name="Herr J.R."/>
            <person name="Aime M.C."/>
        </authorList>
    </citation>
    <scope>NUCLEOTIDE SEQUENCE</scope>
    <source>
        <strain evidence="1">MCA 3950</strain>
    </source>
</reference>
<keyword evidence="2" id="KW-1185">Reference proteome</keyword>
<dbReference type="Gene3D" id="3.80.10.10">
    <property type="entry name" value="Ribonuclease Inhibitor"/>
    <property type="match status" value="1"/>
</dbReference>
<comment type="caution">
    <text evidence="1">The sequence shown here is derived from an EMBL/GenBank/DDBJ whole genome shotgun (WGS) entry which is preliminary data.</text>
</comment>
<dbReference type="SUPFAM" id="SSF52047">
    <property type="entry name" value="RNI-like"/>
    <property type="match status" value="1"/>
</dbReference>
<evidence type="ECO:0000313" key="1">
    <source>
        <dbReference type="EMBL" id="KAG7442742.1"/>
    </source>
</evidence>
<dbReference type="OrthoDB" id="2745898at2759"/>
<sequence length="418" mass="47015">MAVSTSTGFPLPQELTDMIIGELKGNPSSLFACSLTCRSFLSPSRRQIFSAVGFDNADHIRRFYVICTESPEISSCVNHLFLQNFSHWSVTADEHLTPIVKSLVNLESLSLHDVSFRDLSKELTTMLSSCPLKVLALWDLTVDDTQALCSFLRHCHQLHTMSISGNLIVTDGQADVSMCEHNDPSPVSSLRHLVITCTPGSRRILDTILTYPTPPVRIDRLEHLTIRMQYDGDPYDHFSLENLSLLKTIIDLNRDNDTLIRVSAPFILTYIDRHTPSPFDLPLSHLRALSLDLGDFPDILRVSPLPILGWWTNALRPSPNVPTRLESLTIRLYLDAHSTHFRSSAGKEAWANLDSVLGDDSYPLRRLTIRLMGSKDYRLGEISNALDVTENIIRGSMPRLVQKGALDSDEEDYWGIVY</sequence>
<proteinExistence type="predicted"/>
<dbReference type="Proteomes" id="UP000812287">
    <property type="component" value="Unassembled WGS sequence"/>
</dbReference>
<evidence type="ECO:0000313" key="2">
    <source>
        <dbReference type="Proteomes" id="UP000812287"/>
    </source>
</evidence>
<dbReference type="EMBL" id="MU250549">
    <property type="protein sequence ID" value="KAG7442742.1"/>
    <property type="molecule type" value="Genomic_DNA"/>
</dbReference>
<name>A0A9P7VLC7_9AGAR</name>
<organism evidence="1 2">
    <name type="scientific">Guyanagaster necrorhizus</name>
    <dbReference type="NCBI Taxonomy" id="856835"/>
    <lineage>
        <taxon>Eukaryota</taxon>
        <taxon>Fungi</taxon>
        <taxon>Dikarya</taxon>
        <taxon>Basidiomycota</taxon>
        <taxon>Agaricomycotina</taxon>
        <taxon>Agaricomycetes</taxon>
        <taxon>Agaricomycetidae</taxon>
        <taxon>Agaricales</taxon>
        <taxon>Marasmiineae</taxon>
        <taxon>Physalacriaceae</taxon>
        <taxon>Guyanagaster</taxon>
    </lineage>
</organism>
<accession>A0A9P7VLC7</accession>